<feature type="region of interest" description="Disordered" evidence="1">
    <location>
        <begin position="160"/>
        <end position="194"/>
    </location>
</feature>
<protein>
    <recommendedName>
        <fullName evidence="5">Secreted protein</fullName>
    </recommendedName>
</protein>
<evidence type="ECO:0008006" key="5">
    <source>
        <dbReference type="Google" id="ProtNLM"/>
    </source>
</evidence>
<dbReference type="InterPro" id="IPR006311">
    <property type="entry name" value="TAT_signal"/>
</dbReference>
<evidence type="ECO:0000313" key="4">
    <source>
        <dbReference type="Proteomes" id="UP000547510"/>
    </source>
</evidence>
<feature type="signal peptide" evidence="2">
    <location>
        <begin position="1"/>
        <end position="20"/>
    </location>
</feature>
<reference evidence="3 4" key="1">
    <citation type="submission" date="2020-08" db="EMBL/GenBank/DDBJ databases">
        <title>Genomic Encyclopedia of Type Strains, Phase III (KMG-III): the genomes of soil and plant-associated and newly described type strains.</title>
        <authorList>
            <person name="Whitman W."/>
        </authorList>
    </citation>
    <scope>NUCLEOTIDE SEQUENCE [LARGE SCALE GENOMIC DNA]</scope>
    <source>
        <strain evidence="3 4">CECT 8640</strain>
    </source>
</reference>
<sequence length="257" mass="26154">MSRVKRLLSRALLVAGGTLAGTAAAWALSTAPATAQVADHEDAVTVVTHVVTDREPVRQVVAPVRETVLDLDAALRAQRAGDAAPPDLGQVAEGIRDTFGHVHTWFEPRSTGPVRTDHALTGRAVAVAVAVRQTEPAQNATAVPVSVGTPVVRGPFGKLSETWSSSSAQQLDALPGEPHHSRQSDPAGPPFAPFAPPLGVPVHCSCGGDGAGSAGGGNGPFTGTTADGVDPAVARALLPATERNTVMPGKQPGITPD</sequence>
<dbReference type="PROSITE" id="PS51318">
    <property type="entry name" value="TAT"/>
    <property type="match status" value="1"/>
</dbReference>
<dbReference type="Proteomes" id="UP000547510">
    <property type="component" value="Unassembled WGS sequence"/>
</dbReference>
<keyword evidence="2" id="KW-0732">Signal</keyword>
<dbReference type="RefSeq" id="WP_184698829.1">
    <property type="nucleotide sequence ID" value="NZ_JACHJN010000017.1"/>
</dbReference>
<name>A0A841CX20_9PSEU</name>
<evidence type="ECO:0000313" key="3">
    <source>
        <dbReference type="EMBL" id="MBB5960537.1"/>
    </source>
</evidence>
<comment type="caution">
    <text evidence="3">The sequence shown here is derived from an EMBL/GenBank/DDBJ whole genome shotgun (WGS) entry which is preliminary data.</text>
</comment>
<dbReference type="AlphaFoldDB" id="A0A841CX20"/>
<feature type="chain" id="PRO_5038832268" description="Secreted protein" evidence="2">
    <location>
        <begin position="21"/>
        <end position="257"/>
    </location>
</feature>
<organism evidence="3 4">
    <name type="scientific">Saccharothrix tamanrassetensis</name>
    <dbReference type="NCBI Taxonomy" id="1051531"/>
    <lineage>
        <taxon>Bacteria</taxon>
        <taxon>Bacillati</taxon>
        <taxon>Actinomycetota</taxon>
        <taxon>Actinomycetes</taxon>
        <taxon>Pseudonocardiales</taxon>
        <taxon>Pseudonocardiaceae</taxon>
        <taxon>Saccharothrix</taxon>
    </lineage>
</organism>
<gene>
    <name evidence="3" type="ORF">FHS29_007165</name>
</gene>
<evidence type="ECO:0000256" key="1">
    <source>
        <dbReference type="SAM" id="MobiDB-lite"/>
    </source>
</evidence>
<evidence type="ECO:0000256" key="2">
    <source>
        <dbReference type="SAM" id="SignalP"/>
    </source>
</evidence>
<keyword evidence="4" id="KW-1185">Reference proteome</keyword>
<feature type="compositionally biased region" description="Polar residues" evidence="1">
    <location>
        <begin position="161"/>
        <end position="170"/>
    </location>
</feature>
<proteinExistence type="predicted"/>
<feature type="region of interest" description="Disordered" evidence="1">
    <location>
        <begin position="237"/>
        <end position="257"/>
    </location>
</feature>
<accession>A0A841CX20</accession>
<dbReference type="EMBL" id="JACHJN010000017">
    <property type="protein sequence ID" value="MBB5960537.1"/>
    <property type="molecule type" value="Genomic_DNA"/>
</dbReference>